<reference evidence="2 3" key="1">
    <citation type="submission" date="2023-03" db="EMBL/GenBank/DDBJ databases">
        <title>Bacillus Genome Sequencing.</title>
        <authorList>
            <person name="Dunlap C."/>
        </authorList>
    </citation>
    <scope>NUCLEOTIDE SEQUENCE [LARGE SCALE GENOMIC DNA]</scope>
    <source>
        <strain evidence="2 3">B-23453</strain>
    </source>
</reference>
<dbReference type="RefSeq" id="WP_198160197.1">
    <property type="nucleotide sequence ID" value="NZ_JARMAB010000004.1"/>
</dbReference>
<evidence type="ECO:0000313" key="2">
    <source>
        <dbReference type="EMBL" id="MED1201949.1"/>
    </source>
</evidence>
<proteinExistence type="predicted"/>
<name>A0ABU6MBA2_9BACI</name>
<feature type="compositionally biased region" description="Polar residues" evidence="1">
    <location>
        <begin position="1"/>
        <end position="13"/>
    </location>
</feature>
<dbReference type="EMBL" id="JARMAB010000004">
    <property type="protein sequence ID" value="MED1201949.1"/>
    <property type="molecule type" value="Genomic_DNA"/>
</dbReference>
<gene>
    <name evidence="2" type="ORF">P4T90_02460</name>
</gene>
<evidence type="ECO:0000313" key="3">
    <source>
        <dbReference type="Proteomes" id="UP001341444"/>
    </source>
</evidence>
<feature type="region of interest" description="Disordered" evidence="1">
    <location>
        <begin position="1"/>
        <end position="24"/>
    </location>
</feature>
<evidence type="ECO:0000256" key="1">
    <source>
        <dbReference type="SAM" id="MobiDB-lite"/>
    </source>
</evidence>
<dbReference type="Proteomes" id="UP001341444">
    <property type="component" value="Unassembled WGS sequence"/>
</dbReference>
<accession>A0ABU6MBA2</accession>
<keyword evidence="3" id="KW-1185">Reference proteome</keyword>
<comment type="caution">
    <text evidence="2">The sequence shown here is derived from an EMBL/GenBank/DDBJ whole genome shotgun (WGS) entry which is preliminary data.</text>
</comment>
<protein>
    <submittedName>
        <fullName evidence="2">Uncharacterized protein</fullName>
    </submittedName>
</protein>
<organism evidence="2 3">
    <name type="scientific">Heyndrickxia acidicola</name>
    <dbReference type="NCBI Taxonomy" id="209389"/>
    <lineage>
        <taxon>Bacteria</taxon>
        <taxon>Bacillati</taxon>
        <taxon>Bacillota</taxon>
        <taxon>Bacilli</taxon>
        <taxon>Bacillales</taxon>
        <taxon>Bacillaceae</taxon>
        <taxon>Heyndrickxia</taxon>
    </lineage>
</organism>
<sequence>MPENQTIDQNVDNTVDKTEVTSTPKQPISKFGLQETHTVEGVDYTFQFPGVKDTIELVDRSKNRFGNIIDSLYYQEIMDNVIVSPKVDWDHWDTNNGLREVMALADNFLGRQL</sequence>